<organism evidence="11 12">
    <name type="scientific">Fusarium torreyae</name>
    <dbReference type="NCBI Taxonomy" id="1237075"/>
    <lineage>
        <taxon>Eukaryota</taxon>
        <taxon>Fungi</taxon>
        <taxon>Dikarya</taxon>
        <taxon>Ascomycota</taxon>
        <taxon>Pezizomycotina</taxon>
        <taxon>Sordariomycetes</taxon>
        <taxon>Hypocreomycetidae</taxon>
        <taxon>Hypocreales</taxon>
        <taxon>Nectriaceae</taxon>
        <taxon>Fusarium</taxon>
    </lineage>
</organism>
<gene>
    <name evidence="11" type="ORF">NW762_006846</name>
</gene>
<feature type="chain" id="PRO_5040969725" description="Peptidase A1 domain-containing protein" evidence="9">
    <location>
        <begin position="20"/>
        <end position="491"/>
    </location>
</feature>
<dbReference type="PROSITE" id="PS00141">
    <property type="entry name" value="ASP_PROTEASE"/>
    <property type="match status" value="1"/>
</dbReference>
<keyword evidence="2 7" id="KW-0645">Protease</keyword>
<dbReference type="OrthoDB" id="771136at2759"/>
<protein>
    <recommendedName>
        <fullName evidence="10">Peptidase A1 domain-containing protein</fullName>
    </recommendedName>
</protein>
<comment type="caution">
    <text evidence="11">The sequence shown here is derived from an EMBL/GenBank/DDBJ whole genome shotgun (WGS) entry which is preliminary data.</text>
</comment>
<dbReference type="Gene3D" id="2.40.70.10">
    <property type="entry name" value="Acid Proteases"/>
    <property type="match status" value="2"/>
</dbReference>
<evidence type="ECO:0000256" key="2">
    <source>
        <dbReference type="ARBA" id="ARBA00022670"/>
    </source>
</evidence>
<evidence type="ECO:0000313" key="11">
    <source>
        <dbReference type="EMBL" id="KAJ4261421.1"/>
    </source>
</evidence>
<feature type="domain" description="Peptidase A1" evidence="10">
    <location>
        <begin position="56"/>
        <end position="394"/>
    </location>
</feature>
<dbReference type="GO" id="GO:0004190">
    <property type="term" value="F:aspartic-type endopeptidase activity"/>
    <property type="evidence" value="ECO:0007669"/>
    <property type="project" value="UniProtKB-KW"/>
</dbReference>
<sequence>MKSWLVGASLVSTWGLVQAQTVHWNIEGRHSRPHLARRTKTTYEEVISNDRTQGGYFTEVTVGNPPQNITLQLDTGSSDVWVPWNCAEICEDDDSGCPLGSFDPDKSKSFNHVAPGMFSLTFEDDSYVKGDYFEDHFELDGAVINNLTMGLAIKTNISYGLIGVGYAKNEASSNTDVIYPNLPVAMWQAGYINTIAYSVWLNDLDAKAGSILFGGVDTEKYVGDMHRIDIQKVDDHYYHFVVALTSLVATSPSGSDNLTSDCFPIQAVLDSGTTLSYLPHDLATEIWEEVGALWSPYYGYAVLPCSRGKIEGNFTFGFAGPDGPRISVAMDELVLPMASHESRMPVFDAGQYEGETICTFGIQNDTSDLYLLGNTFLRSAYVVYDLVNNEIGLAATDFNSTKSKRVAFKSYGATIPSATAARNQNQATARPTDTGHNFTAADGFQPLESNSGSDDDDNAASLATPSGTPMVLVAATMSFMLLGGGIFTNNL</sequence>
<evidence type="ECO:0000256" key="6">
    <source>
        <dbReference type="PIRSR" id="PIRSR601461-1"/>
    </source>
</evidence>
<dbReference type="Pfam" id="PF00026">
    <property type="entry name" value="Asp"/>
    <property type="match status" value="1"/>
</dbReference>
<keyword evidence="5 7" id="KW-0378">Hydrolase</keyword>
<feature type="region of interest" description="Disordered" evidence="8">
    <location>
        <begin position="420"/>
        <end position="463"/>
    </location>
</feature>
<proteinExistence type="inferred from homology"/>
<dbReference type="PANTHER" id="PTHR47966">
    <property type="entry name" value="BETA-SITE APP-CLEAVING ENZYME, ISOFORM A-RELATED"/>
    <property type="match status" value="1"/>
</dbReference>
<feature type="active site" evidence="6">
    <location>
        <position position="270"/>
    </location>
</feature>
<dbReference type="InterPro" id="IPR021109">
    <property type="entry name" value="Peptidase_aspartic_dom_sf"/>
</dbReference>
<evidence type="ECO:0000256" key="5">
    <source>
        <dbReference type="ARBA" id="ARBA00022801"/>
    </source>
</evidence>
<evidence type="ECO:0000256" key="1">
    <source>
        <dbReference type="ARBA" id="ARBA00007447"/>
    </source>
</evidence>
<evidence type="ECO:0000256" key="7">
    <source>
        <dbReference type="RuleBase" id="RU000454"/>
    </source>
</evidence>
<comment type="similarity">
    <text evidence="1 7">Belongs to the peptidase A1 family.</text>
</comment>
<dbReference type="GO" id="GO:0006508">
    <property type="term" value="P:proteolysis"/>
    <property type="evidence" value="ECO:0007669"/>
    <property type="project" value="UniProtKB-KW"/>
</dbReference>
<dbReference type="PANTHER" id="PTHR47966:SF65">
    <property type="entry name" value="ASPARTIC-TYPE ENDOPEPTIDASE"/>
    <property type="match status" value="1"/>
</dbReference>
<dbReference type="EMBL" id="JAOQAZ010000012">
    <property type="protein sequence ID" value="KAJ4261421.1"/>
    <property type="molecule type" value="Genomic_DNA"/>
</dbReference>
<feature type="compositionally biased region" description="Low complexity" evidence="8">
    <location>
        <begin position="420"/>
        <end position="430"/>
    </location>
</feature>
<dbReference type="Proteomes" id="UP001152049">
    <property type="component" value="Unassembled WGS sequence"/>
</dbReference>
<feature type="signal peptide" evidence="9">
    <location>
        <begin position="1"/>
        <end position="19"/>
    </location>
</feature>
<keyword evidence="3 9" id="KW-0732">Signal</keyword>
<evidence type="ECO:0000256" key="9">
    <source>
        <dbReference type="SAM" id="SignalP"/>
    </source>
</evidence>
<reference evidence="11" key="1">
    <citation type="submission" date="2022-09" db="EMBL/GenBank/DDBJ databases">
        <title>Fusarium specimens isolated from Avocado Roots.</title>
        <authorList>
            <person name="Stajich J."/>
            <person name="Roper C."/>
            <person name="Heimlech-Rivalta G."/>
        </authorList>
    </citation>
    <scope>NUCLEOTIDE SEQUENCE</scope>
    <source>
        <strain evidence="11">CF00136</strain>
    </source>
</reference>
<evidence type="ECO:0000259" key="10">
    <source>
        <dbReference type="PROSITE" id="PS51767"/>
    </source>
</evidence>
<dbReference type="InterPro" id="IPR033876">
    <property type="entry name" value="SAP-like"/>
</dbReference>
<dbReference type="InterPro" id="IPR001969">
    <property type="entry name" value="Aspartic_peptidase_AS"/>
</dbReference>
<evidence type="ECO:0000256" key="4">
    <source>
        <dbReference type="ARBA" id="ARBA00022750"/>
    </source>
</evidence>
<keyword evidence="4 7" id="KW-0064">Aspartyl protease</keyword>
<dbReference type="SUPFAM" id="SSF50630">
    <property type="entry name" value="Acid proteases"/>
    <property type="match status" value="1"/>
</dbReference>
<dbReference type="PROSITE" id="PS51767">
    <property type="entry name" value="PEPTIDASE_A1"/>
    <property type="match status" value="1"/>
</dbReference>
<feature type="active site" evidence="6">
    <location>
        <position position="74"/>
    </location>
</feature>
<dbReference type="AlphaFoldDB" id="A0A9W8S0V0"/>
<evidence type="ECO:0000313" key="12">
    <source>
        <dbReference type="Proteomes" id="UP001152049"/>
    </source>
</evidence>
<dbReference type="InterPro" id="IPR033121">
    <property type="entry name" value="PEPTIDASE_A1"/>
</dbReference>
<name>A0A9W8S0V0_9HYPO</name>
<evidence type="ECO:0000256" key="3">
    <source>
        <dbReference type="ARBA" id="ARBA00022729"/>
    </source>
</evidence>
<evidence type="ECO:0000256" key="8">
    <source>
        <dbReference type="SAM" id="MobiDB-lite"/>
    </source>
</evidence>
<accession>A0A9W8S0V0</accession>
<dbReference type="PRINTS" id="PR00792">
    <property type="entry name" value="PEPSIN"/>
</dbReference>
<keyword evidence="12" id="KW-1185">Reference proteome</keyword>
<dbReference type="InterPro" id="IPR001461">
    <property type="entry name" value="Aspartic_peptidase_A1"/>
</dbReference>
<dbReference type="CDD" id="cd05474">
    <property type="entry name" value="SAP_like"/>
    <property type="match status" value="1"/>
</dbReference>